<dbReference type="InterPro" id="IPR027417">
    <property type="entry name" value="P-loop_NTPase"/>
</dbReference>
<dbReference type="Proteomes" id="UP001302949">
    <property type="component" value="Unassembled WGS sequence"/>
</dbReference>
<accession>A0ABU5Q6Z0</accession>
<evidence type="ECO:0008006" key="3">
    <source>
        <dbReference type="Google" id="ProtNLM"/>
    </source>
</evidence>
<keyword evidence="2" id="KW-1185">Reference proteome</keyword>
<dbReference type="Gene3D" id="3.40.50.300">
    <property type="entry name" value="P-loop containing nucleotide triphosphate hydrolases"/>
    <property type="match status" value="1"/>
</dbReference>
<dbReference type="EMBL" id="JAYFUM010000006">
    <property type="protein sequence ID" value="MEA5138605.1"/>
    <property type="molecule type" value="Genomic_DNA"/>
</dbReference>
<dbReference type="RefSeq" id="WP_323295772.1">
    <property type="nucleotide sequence ID" value="NZ_JAYFUM010000006.1"/>
</dbReference>
<protein>
    <recommendedName>
        <fullName evidence="3">Orc1-like AAA ATPase domain-containing protein</fullName>
    </recommendedName>
</protein>
<evidence type="ECO:0000313" key="1">
    <source>
        <dbReference type="EMBL" id="MEA5138605.1"/>
    </source>
</evidence>
<reference evidence="1 2" key="1">
    <citation type="submission" date="2023-12" db="EMBL/GenBank/DDBJ databases">
        <title>Novel species of the genus Arcicella isolated from rivers.</title>
        <authorList>
            <person name="Lu H."/>
        </authorList>
    </citation>
    <scope>NUCLEOTIDE SEQUENCE [LARGE SCALE GENOMIC DNA]</scope>
    <source>
        <strain evidence="1 2">KCTC 23307</strain>
    </source>
</reference>
<comment type="caution">
    <text evidence="1">The sequence shown here is derived from an EMBL/GenBank/DDBJ whole genome shotgun (WGS) entry which is preliminary data.</text>
</comment>
<dbReference type="SUPFAM" id="SSF52540">
    <property type="entry name" value="P-loop containing nucleoside triphosphate hydrolases"/>
    <property type="match status" value="1"/>
</dbReference>
<gene>
    <name evidence="1" type="ORF">VB248_05665</name>
</gene>
<sequence length="421" mass="48192">MKINKTKDVFGIQRDLPLNYIERAADRILVDSLDRSHHVVIYGSSKQGKTSLRKRNLKENDYIIVHCNNKWDIDQIHSNILKQAGYELTLSKSLTTSGKAKVKATFGWNLFAKAEVEAETEFEKEKEKITKSLDIDTDDVNDIIKALEEIKFNRIIVLEDFHYLKPETQKDFAIALKALHENSNFTFLIVGVWLEENRLIALNGDLSGRVKSVDADTWTQEELNKLIRDGEYLLNVSFNEQTKNKLIAESLQNVYVVQEVCYLICIENGINQTLEGNQFSLDCSKLEVFLDEVVSQHSGRYNKFITSLIEGFQPTELEMYKWILYAILKADDSMLNIGLRRSELNEVIVQKHPRGSDLNQGNLSQALTSIASLQVRSGITPIIIDYDSTLKKINIVDKGFIIWLHNQNLIEILKEANLPID</sequence>
<name>A0ABU5Q6Z0_9BACT</name>
<evidence type="ECO:0000313" key="2">
    <source>
        <dbReference type="Proteomes" id="UP001302949"/>
    </source>
</evidence>
<proteinExistence type="predicted"/>
<organism evidence="1 2">
    <name type="scientific">Arcicella rigui</name>
    <dbReference type="NCBI Taxonomy" id="797020"/>
    <lineage>
        <taxon>Bacteria</taxon>
        <taxon>Pseudomonadati</taxon>
        <taxon>Bacteroidota</taxon>
        <taxon>Cytophagia</taxon>
        <taxon>Cytophagales</taxon>
        <taxon>Flectobacillaceae</taxon>
        <taxon>Arcicella</taxon>
    </lineage>
</organism>